<dbReference type="OrthoDB" id="450111at2"/>
<proteinExistence type="predicted"/>
<evidence type="ECO:0000313" key="2">
    <source>
        <dbReference type="Proteomes" id="UP000245911"/>
    </source>
</evidence>
<dbReference type="InterPro" id="IPR036866">
    <property type="entry name" value="RibonucZ/Hydroxyglut_hydro"/>
</dbReference>
<dbReference type="Proteomes" id="UP000245911">
    <property type="component" value="Unassembled WGS sequence"/>
</dbReference>
<dbReference type="PANTHER" id="PTHR33835">
    <property type="entry name" value="YALI0C07656P"/>
    <property type="match status" value="1"/>
</dbReference>
<gene>
    <name evidence="1" type="ORF">DDE20_05970</name>
</gene>
<dbReference type="AlphaFoldDB" id="A0A2T8HW48"/>
<accession>A0A2T8HW48</accession>
<dbReference type="SUPFAM" id="SSF56281">
    <property type="entry name" value="Metallo-hydrolase/oxidoreductase"/>
    <property type="match status" value="1"/>
</dbReference>
<dbReference type="PANTHER" id="PTHR33835:SF2">
    <property type="entry name" value="LYSINE-TRNA LIGASE"/>
    <property type="match status" value="1"/>
</dbReference>
<keyword evidence="2" id="KW-1185">Reference proteome</keyword>
<dbReference type="InterPro" id="IPR025638">
    <property type="entry name" value="DUF4336"/>
</dbReference>
<organism evidence="1 2">
    <name type="scientific">Pararhodobacter oceanensis</name>
    <dbReference type="NCBI Taxonomy" id="2172121"/>
    <lineage>
        <taxon>Bacteria</taxon>
        <taxon>Pseudomonadati</taxon>
        <taxon>Pseudomonadota</taxon>
        <taxon>Alphaproteobacteria</taxon>
        <taxon>Rhodobacterales</taxon>
        <taxon>Paracoccaceae</taxon>
        <taxon>Pararhodobacter</taxon>
    </lineage>
</organism>
<dbReference type="RefSeq" id="WP_116557548.1">
    <property type="nucleotide sequence ID" value="NZ_QDKM01000002.1"/>
</dbReference>
<sequence length="245" mass="27723">MTKPTGYEPLHVLKPVDRDIWIVDGPSVKFYGLPFPTRMVVVRLAGGGLWLHSPVQPDAKILYALAELGAIQHLIAPNWLHFTYLTAWKHLFPKAQTWVAPGVVSRAGKKDQPLHVDHHLKSEAPPDWADEIDQMIFAGSRVHREAVFFHRASRTLILTDLIENFESGKMPAWSAPLLKCAGVKDPDGKAPIDLRWTFRKNRAQARASAEALLAWHPERVIMAHGRWYEQGGEAELRRAFRWALG</sequence>
<reference evidence="1 2" key="1">
    <citation type="submission" date="2018-04" db="EMBL/GenBank/DDBJ databases">
        <title>Pararhodobacter oceanense sp. nov., isolated from marine intertidal sediment.</title>
        <authorList>
            <person name="Wang X.-L."/>
            <person name="Du Z.-J."/>
        </authorList>
    </citation>
    <scope>NUCLEOTIDE SEQUENCE [LARGE SCALE GENOMIC DNA]</scope>
    <source>
        <strain evidence="1 2">AM505</strain>
    </source>
</reference>
<evidence type="ECO:0000313" key="1">
    <source>
        <dbReference type="EMBL" id="PVH29660.1"/>
    </source>
</evidence>
<protein>
    <submittedName>
        <fullName evidence="1">DUF4336 domain-containing protein</fullName>
    </submittedName>
</protein>
<comment type="caution">
    <text evidence="1">The sequence shown here is derived from an EMBL/GenBank/DDBJ whole genome shotgun (WGS) entry which is preliminary data.</text>
</comment>
<dbReference type="EMBL" id="QDKM01000002">
    <property type="protein sequence ID" value="PVH29660.1"/>
    <property type="molecule type" value="Genomic_DNA"/>
</dbReference>
<dbReference type="Pfam" id="PF14234">
    <property type="entry name" value="DUF4336"/>
    <property type="match status" value="1"/>
</dbReference>
<name>A0A2T8HW48_9RHOB</name>